<dbReference type="AlphaFoldDB" id="A0A7C2UPZ9"/>
<sequence>MPMKRTEFIFTVAIISFILLIRAIPFIEHGFSLSIDSAGVVRDAYVFTERSPISLFSGEFDGYNNFWPGASISASIFSLSSGLNILISASLFPIISFIDFILILSAISASLYRKHSTLTIALVVGTTTSMILMSIGLVKEGVAYPLFGTALYAVLKEKGDNMSYFIALLSSSALAITHHLTTLVLIVSLWAIFSWSLISLLQYRPIDPLRFSILLAISLLPAFLQYFFLGRLSTLSVASFYLGASLVTWTTLFSLLTVILYSSFEKSEKLLRFFKPAAFTAIPLSILSVYLSNDLGFFGEEWTWYAISLSFSLLFLASALSYSQNIEGMIPWLLFSAVGSIMIFTIYENIPIKVDLLGRLSTFLIIPLAIALVAGLGKNEKKVIFLLVLCYSIIMLFTFFSVQLGIAESPGGFWTFSESELTSGQQLRNIGLQCVSTDVKMSYLFNSFLGIRTSTWNLTTGGNILISDYMTERGMLLDTGKTLRIGDQILAKLSSSSSLVYSNGGVSLFVGKTS</sequence>
<accession>A0A7C2UPZ9</accession>
<feature type="transmembrane region" description="Helical" evidence="1">
    <location>
        <begin position="209"/>
        <end position="228"/>
    </location>
</feature>
<dbReference type="Proteomes" id="UP000885664">
    <property type="component" value="Unassembled WGS sequence"/>
</dbReference>
<dbReference type="EMBL" id="DSFE01000036">
    <property type="protein sequence ID" value="HEU97487.1"/>
    <property type="molecule type" value="Genomic_DNA"/>
</dbReference>
<keyword evidence="1" id="KW-0472">Membrane</keyword>
<evidence type="ECO:0000313" key="2">
    <source>
        <dbReference type="EMBL" id="HEU97487.1"/>
    </source>
</evidence>
<proteinExistence type="predicted"/>
<keyword evidence="1" id="KW-1133">Transmembrane helix</keyword>
<reference evidence="2" key="1">
    <citation type="journal article" date="2020" name="mSystems">
        <title>Genome- and Community-Level Interaction Insights into Carbon Utilization and Element Cycling Functions of Hydrothermarchaeota in Hydrothermal Sediment.</title>
        <authorList>
            <person name="Zhou Z."/>
            <person name="Liu Y."/>
            <person name="Xu W."/>
            <person name="Pan J."/>
            <person name="Luo Z.H."/>
            <person name="Li M."/>
        </authorList>
    </citation>
    <scope>NUCLEOTIDE SEQUENCE [LARGE SCALE GENOMIC DNA]</scope>
    <source>
        <strain evidence="2">SpSt-1259</strain>
    </source>
</reference>
<feature type="transmembrane region" description="Helical" evidence="1">
    <location>
        <begin position="273"/>
        <end position="291"/>
    </location>
</feature>
<gene>
    <name evidence="2" type="ORF">ENO36_01340</name>
</gene>
<comment type="caution">
    <text evidence="2">The sequence shown here is derived from an EMBL/GenBank/DDBJ whole genome shotgun (WGS) entry which is preliminary data.</text>
</comment>
<feature type="transmembrane region" description="Helical" evidence="1">
    <location>
        <begin position="356"/>
        <end position="376"/>
    </location>
</feature>
<feature type="transmembrane region" description="Helical" evidence="1">
    <location>
        <begin position="383"/>
        <end position="406"/>
    </location>
</feature>
<evidence type="ECO:0008006" key="3">
    <source>
        <dbReference type="Google" id="ProtNLM"/>
    </source>
</evidence>
<feature type="transmembrane region" description="Helical" evidence="1">
    <location>
        <begin position="118"/>
        <end position="138"/>
    </location>
</feature>
<feature type="transmembrane region" description="Helical" evidence="1">
    <location>
        <begin position="303"/>
        <end position="322"/>
    </location>
</feature>
<name>A0A7C2UPZ9_9CREN</name>
<feature type="transmembrane region" description="Helical" evidence="1">
    <location>
        <begin position="164"/>
        <end position="197"/>
    </location>
</feature>
<feature type="transmembrane region" description="Helical" evidence="1">
    <location>
        <begin position="85"/>
        <end position="106"/>
    </location>
</feature>
<evidence type="ECO:0000256" key="1">
    <source>
        <dbReference type="SAM" id="Phobius"/>
    </source>
</evidence>
<feature type="transmembrane region" description="Helical" evidence="1">
    <location>
        <begin position="329"/>
        <end position="350"/>
    </location>
</feature>
<keyword evidence="1" id="KW-0812">Transmembrane</keyword>
<feature type="transmembrane region" description="Helical" evidence="1">
    <location>
        <begin position="240"/>
        <end position="261"/>
    </location>
</feature>
<protein>
    <recommendedName>
        <fullName evidence="3">Glycosyltransferase RgtA/B/C/D-like domain-containing protein</fullName>
    </recommendedName>
</protein>
<organism evidence="2">
    <name type="scientific">Fervidicoccus fontis</name>
    <dbReference type="NCBI Taxonomy" id="683846"/>
    <lineage>
        <taxon>Archaea</taxon>
        <taxon>Thermoproteota</taxon>
        <taxon>Thermoprotei</taxon>
        <taxon>Fervidicoccales</taxon>
        <taxon>Fervidicoccaceae</taxon>
        <taxon>Fervidicoccus</taxon>
    </lineage>
</organism>